<keyword evidence="4 11" id="KW-1133">Transmembrane helix</keyword>
<keyword evidence="10" id="KW-0807">Transducer</keyword>
<keyword evidence="3 11" id="KW-0812">Transmembrane</keyword>
<feature type="transmembrane region" description="Helical" evidence="11">
    <location>
        <begin position="246"/>
        <end position="268"/>
    </location>
</feature>
<feature type="transmembrane region" description="Helical" evidence="11">
    <location>
        <begin position="45"/>
        <end position="69"/>
    </location>
</feature>
<dbReference type="Pfam" id="PF00001">
    <property type="entry name" value="7tm_1"/>
    <property type="match status" value="1"/>
</dbReference>
<evidence type="ECO:0000256" key="6">
    <source>
        <dbReference type="ARBA" id="ARBA00023136"/>
    </source>
</evidence>
<dbReference type="InterPro" id="IPR017452">
    <property type="entry name" value="GPCR_Rhodpsn_7TM"/>
</dbReference>
<sequence>MANYTDDDDYDVLIIYDPLPDNETLERDGAEQCPPYDPAVLSAQLLPQLFTTVFLLGLLSNILMVSVLAKCHRLRQVEHIYFLNLAASNLCSLLTLPIQAHAASHGGTLSHPTCTVLVALSSVGLHSQALFNALLTLQSYLVCFNVRHLSPAAKRRACGVLASGLAWLAAALLALPKVLLCTAQGASLGARCPCSRLPFLPGQGMAWQPFLTLKVTVAGLLAPLLVFIICLVRLGKTLRKPDLFRLVFAVVVVFLLMWGPYNVALFLSTFKDSFSLRDCGSRYLLDRSIQVTGIIASTHCCVSPLLYVLLNKAFQRRLCPCCCSLPPAEDPVQDMPGDECDCSTEL</sequence>
<evidence type="ECO:0000256" key="10">
    <source>
        <dbReference type="ARBA" id="ARBA00023224"/>
    </source>
</evidence>
<dbReference type="GO" id="GO:0006954">
    <property type="term" value="P:inflammatory response"/>
    <property type="evidence" value="ECO:0007669"/>
    <property type="project" value="TreeGrafter"/>
</dbReference>
<organism evidence="13 14">
    <name type="scientific">Pipistrellus kuhlii</name>
    <name type="common">Kuhl's pipistrelle</name>
    <dbReference type="NCBI Taxonomy" id="59472"/>
    <lineage>
        <taxon>Eukaryota</taxon>
        <taxon>Metazoa</taxon>
        <taxon>Chordata</taxon>
        <taxon>Craniata</taxon>
        <taxon>Vertebrata</taxon>
        <taxon>Euteleostomi</taxon>
        <taxon>Mammalia</taxon>
        <taxon>Eutheria</taxon>
        <taxon>Laurasiatheria</taxon>
        <taxon>Chiroptera</taxon>
        <taxon>Yangochiroptera</taxon>
        <taxon>Vespertilionidae</taxon>
        <taxon>Pipistrellus</taxon>
    </lineage>
</organism>
<evidence type="ECO:0000256" key="11">
    <source>
        <dbReference type="SAM" id="Phobius"/>
    </source>
</evidence>
<feature type="transmembrane region" description="Helical" evidence="11">
    <location>
        <begin position="158"/>
        <end position="175"/>
    </location>
</feature>
<feature type="transmembrane region" description="Helical" evidence="11">
    <location>
        <begin position="288"/>
        <end position="310"/>
    </location>
</feature>
<feature type="domain" description="G-protein coupled receptors family 1 profile" evidence="12">
    <location>
        <begin position="60"/>
        <end position="307"/>
    </location>
</feature>
<proteinExistence type="predicted"/>
<dbReference type="GO" id="GO:0005737">
    <property type="term" value="C:cytoplasm"/>
    <property type="evidence" value="ECO:0007669"/>
    <property type="project" value="TreeGrafter"/>
</dbReference>
<gene>
    <name evidence="13" type="ORF">mPipKuh1_002353</name>
</gene>
<comment type="caution">
    <text evidence="13">The sequence shown here is derived from an EMBL/GenBank/DDBJ whole genome shotgun (WGS) entry which is preliminary data.</text>
</comment>
<comment type="subcellular location">
    <subcellularLocation>
        <location evidence="1">Cell membrane</location>
        <topology evidence="1">Multi-pass membrane protein</topology>
    </subcellularLocation>
</comment>
<dbReference type="GO" id="GO:0016493">
    <property type="term" value="F:C-C chemokine receptor activity"/>
    <property type="evidence" value="ECO:0007669"/>
    <property type="project" value="TreeGrafter"/>
</dbReference>
<dbReference type="PROSITE" id="PS50262">
    <property type="entry name" value="G_PROTEIN_RECEP_F1_2"/>
    <property type="match status" value="1"/>
</dbReference>
<accession>A0A7J7WBZ5</accession>
<feature type="transmembrane region" description="Helical" evidence="11">
    <location>
        <begin position="81"/>
        <end position="100"/>
    </location>
</feature>
<keyword evidence="8 13" id="KW-0675">Receptor</keyword>
<dbReference type="Gene3D" id="1.20.1070.10">
    <property type="entry name" value="Rhodopsin 7-helix transmembrane proteins"/>
    <property type="match status" value="1"/>
</dbReference>
<evidence type="ECO:0000313" key="13">
    <source>
        <dbReference type="EMBL" id="KAF6334947.1"/>
    </source>
</evidence>
<dbReference type="PANTHER" id="PTHR10489">
    <property type="entry name" value="CELL ADHESION MOLECULE"/>
    <property type="match status" value="1"/>
</dbReference>
<evidence type="ECO:0000259" key="12">
    <source>
        <dbReference type="PROSITE" id="PS50262"/>
    </source>
</evidence>
<evidence type="ECO:0000256" key="1">
    <source>
        <dbReference type="ARBA" id="ARBA00004651"/>
    </source>
</evidence>
<feature type="transmembrane region" description="Helical" evidence="11">
    <location>
        <begin position="129"/>
        <end position="146"/>
    </location>
</feature>
<dbReference type="PRINTS" id="PR00237">
    <property type="entry name" value="GPCRRHODOPSN"/>
</dbReference>
<keyword evidence="6 11" id="KW-0472">Membrane</keyword>
<dbReference type="InterPro" id="IPR050119">
    <property type="entry name" value="CCR1-9-like"/>
</dbReference>
<dbReference type="GO" id="GO:0019722">
    <property type="term" value="P:calcium-mediated signaling"/>
    <property type="evidence" value="ECO:0007669"/>
    <property type="project" value="TreeGrafter"/>
</dbReference>
<dbReference type="AlphaFoldDB" id="A0A7J7WBZ5"/>
<evidence type="ECO:0000256" key="7">
    <source>
        <dbReference type="ARBA" id="ARBA00023157"/>
    </source>
</evidence>
<dbReference type="GO" id="GO:0060326">
    <property type="term" value="P:cell chemotaxis"/>
    <property type="evidence" value="ECO:0007669"/>
    <property type="project" value="TreeGrafter"/>
</dbReference>
<protein>
    <submittedName>
        <fullName evidence="13">C-C motif chemokine receptor like 2</fullName>
    </submittedName>
</protein>
<reference evidence="13 14" key="1">
    <citation type="journal article" date="2020" name="Nature">
        <title>Six reference-quality genomes reveal evolution of bat adaptations.</title>
        <authorList>
            <person name="Jebb D."/>
            <person name="Huang Z."/>
            <person name="Pippel M."/>
            <person name="Hughes G.M."/>
            <person name="Lavrichenko K."/>
            <person name="Devanna P."/>
            <person name="Winkler S."/>
            <person name="Jermiin L.S."/>
            <person name="Skirmuntt E.C."/>
            <person name="Katzourakis A."/>
            <person name="Burkitt-Gray L."/>
            <person name="Ray D.A."/>
            <person name="Sullivan K.A.M."/>
            <person name="Roscito J.G."/>
            <person name="Kirilenko B.M."/>
            <person name="Davalos L.M."/>
            <person name="Corthals A.P."/>
            <person name="Power M.L."/>
            <person name="Jones G."/>
            <person name="Ransome R.D."/>
            <person name="Dechmann D.K.N."/>
            <person name="Locatelli A.G."/>
            <person name="Puechmaille S.J."/>
            <person name="Fedrigo O."/>
            <person name="Jarvis E.D."/>
            <person name="Hiller M."/>
            <person name="Vernes S.C."/>
            <person name="Myers E.W."/>
            <person name="Teeling E.C."/>
        </authorList>
    </citation>
    <scope>NUCLEOTIDE SEQUENCE [LARGE SCALE GENOMIC DNA]</scope>
    <source>
        <strain evidence="13">MPipKuh1</strain>
        <tissue evidence="13">Flight muscle</tissue>
    </source>
</reference>
<evidence type="ECO:0000256" key="8">
    <source>
        <dbReference type="ARBA" id="ARBA00023170"/>
    </source>
</evidence>
<keyword evidence="9" id="KW-0325">Glycoprotein</keyword>
<evidence type="ECO:0000256" key="4">
    <source>
        <dbReference type="ARBA" id="ARBA00022989"/>
    </source>
</evidence>
<keyword evidence="7" id="KW-1015">Disulfide bond</keyword>
<dbReference type="SUPFAM" id="SSF81321">
    <property type="entry name" value="Family A G protein-coupled receptor-like"/>
    <property type="match status" value="1"/>
</dbReference>
<evidence type="ECO:0000256" key="9">
    <source>
        <dbReference type="ARBA" id="ARBA00023180"/>
    </source>
</evidence>
<dbReference type="EMBL" id="JACAGB010000011">
    <property type="protein sequence ID" value="KAF6334947.1"/>
    <property type="molecule type" value="Genomic_DNA"/>
</dbReference>
<dbReference type="InterPro" id="IPR000355">
    <property type="entry name" value="Chemokine_rcpt"/>
</dbReference>
<name>A0A7J7WBZ5_PIPKU</name>
<evidence type="ECO:0000256" key="5">
    <source>
        <dbReference type="ARBA" id="ARBA00023040"/>
    </source>
</evidence>
<evidence type="ECO:0000256" key="3">
    <source>
        <dbReference type="ARBA" id="ARBA00022692"/>
    </source>
</evidence>
<keyword evidence="2" id="KW-1003">Cell membrane</keyword>
<evidence type="ECO:0000313" key="14">
    <source>
        <dbReference type="Proteomes" id="UP000558488"/>
    </source>
</evidence>
<dbReference type="InterPro" id="IPR000276">
    <property type="entry name" value="GPCR_Rhodpsn"/>
</dbReference>
<evidence type="ECO:0000256" key="2">
    <source>
        <dbReference type="ARBA" id="ARBA00022475"/>
    </source>
</evidence>
<dbReference type="PRINTS" id="PR00657">
    <property type="entry name" value="CCCHEMOKINER"/>
</dbReference>
<keyword evidence="5" id="KW-0297">G-protein coupled receptor</keyword>
<dbReference type="GO" id="GO:0019957">
    <property type="term" value="F:C-C chemokine binding"/>
    <property type="evidence" value="ECO:0007669"/>
    <property type="project" value="TreeGrafter"/>
</dbReference>
<dbReference type="GO" id="GO:0006955">
    <property type="term" value="P:immune response"/>
    <property type="evidence" value="ECO:0007669"/>
    <property type="project" value="TreeGrafter"/>
</dbReference>
<dbReference type="Proteomes" id="UP000558488">
    <property type="component" value="Unassembled WGS sequence"/>
</dbReference>
<dbReference type="GO" id="GO:0009897">
    <property type="term" value="C:external side of plasma membrane"/>
    <property type="evidence" value="ECO:0007669"/>
    <property type="project" value="TreeGrafter"/>
</dbReference>
<dbReference type="GO" id="GO:0007204">
    <property type="term" value="P:positive regulation of cytosolic calcium ion concentration"/>
    <property type="evidence" value="ECO:0007669"/>
    <property type="project" value="TreeGrafter"/>
</dbReference>
<keyword evidence="14" id="KW-1185">Reference proteome</keyword>
<dbReference type="PANTHER" id="PTHR10489:SF655">
    <property type="entry name" value="C-C CHEMOKINE RECEPTOR-LIKE 2"/>
    <property type="match status" value="1"/>
</dbReference>
<feature type="transmembrane region" description="Helical" evidence="11">
    <location>
        <begin position="215"/>
        <end position="234"/>
    </location>
</feature>